<feature type="domain" description="MPN" evidence="8">
    <location>
        <begin position="107"/>
        <end position="229"/>
    </location>
</feature>
<keyword evidence="6" id="KW-0482">Metalloprotease</keyword>
<sequence>MSSTGACIREMTQYDQPRERLVHYGAKSLSNHELLAILLRTGTKQENVLNLAIRLLSHFEPLNTLKTASLSELQSIKGIGPTKAIEIKAAIEFGSRVQEAQFHKYGVLTSTAQAGQWLIKEMGDLHQEHLLALFLNSKNEIIKKQTVFIGSVNSSVACPREIFKEAVRYPTARLIIAHNHPSGNPDPSQADLQFTRRMIACGEMMGIELLDHLIIGSDRYISLREESNCFI</sequence>
<dbReference type="PROSITE" id="PS50249">
    <property type="entry name" value="MPN"/>
    <property type="match status" value="1"/>
</dbReference>
<keyword evidence="2" id="KW-0645">Protease</keyword>
<keyword evidence="5" id="KW-0862">Zinc</keyword>
<gene>
    <name evidence="9" type="ORF">SAMN05421791_10757</name>
</gene>
<dbReference type="InterPro" id="IPR010994">
    <property type="entry name" value="RuvA_2-like"/>
</dbReference>
<dbReference type="PANTHER" id="PTHR30471">
    <property type="entry name" value="DNA REPAIR PROTEIN RADC"/>
    <property type="match status" value="1"/>
</dbReference>
<dbReference type="GO" id="GO:0046872">
    <property type="term" value="F:metal ion binding"/>
    <property type="evidence" value="ECO:0007669"/>
    <property type="project" value="UniProtKB-KW"/>
</dbReference>
<evidence type="ECO:0000256" key="3">
    <source>
        <dbReference type="ARBA" id="ARBA00022723"/>
    </source>
</evidence>
<evidence type="ECO:0000256" key="6">
    <source>
        <dbReference type="ARBA" id="ARBA00023049"/>
    </source>
</evidence>
<dbReference type="InterPro" id="IPR025657">
    <property type="entry name" value="RadC_JAB"/>
</dbReference>
<organism evidence="9 10">
    <name type="scientific">Facklamia miroungae</name>
    <dbReference type="NCBI Taxonomy" id="120956"/>
    <lineage>
        <taxon>Bacteria</taxon>
        <taxon>Bacillati</taxon>
        <taxon>Bacillota</taxon>
        <taxon>Bacilli</taxon>
        <taxon>Lactobacillales</taxon>
        <taxon>Aerococcaceae</taxon>
        <taxon>Facklamia</taxon>
    </lineage>
</organism>
<evidence type="ECO:0000259" key="8">
    <source>
        <dbReference type="PROSITE" id="PS50249"/>
    </source>
</evidence>
<evidence type="ECO:0000256" key="4">
    <source>
        <dbReference type="ARBA" id="ARBA00022801"/>
    </source>
</evidence>
<dbReference type="NCBIfam" id="NF000642">
    <property type="entry name" value="PRK00024.1"/>
    <property type="match status" value="1"/>
</dbReference>
<dbReference type="Pfam" id="PF20582">
    <property type="entry name" value="UPF0758_N"/>
    <property type="match status" value="1"/>
</dbReference>
<dbReference type="GO" id="GO:0008237">
    <property type="term" value="F:metallopeptidase activity"/>
    <property type="evidence" value="ECO:0007669"/>
    <property type="project" value="UniProtKB-KW"/>
</dbReference>
<dbReference type="SUPFAM" id="SSF47781">
    <property type="entry name" value="RuvA domain 2-like"/>
    <property type="match status" value="1"/>
</dbReference>
<dbReference type="Proteomes" id="UP000199708">
    <property type="component" value="Unassembled WGS sequence"/>
</dbReference>
<keyword evidence="10" id="KW-1185">Reference proteome</keyword>
<dbReference type="PROSITE" id="PS01302">
    <property type="entry name" value="UPF0758"/>
    <property type="match status" value="1"/>
</dbReference>
<proteinExistence type="inferred from homology"/>
<keyword evidence="3" id="KW-0479">Metal-binding</keyword>
<dbReference type="Pfam" id="PF04002">
    <property type="entry name" value="RadC"/>
    <property type="match status" value="1"/>
</dbReference>
<name>A0A1G7TVJ9_9LACT</name>
<reference evidence="9 10" key="1">
    <citation type="submission" date="2016-10" db="EMBL/GenBank/DDBJ databases">
        <authorList>
            <person name="de Groot N.N."/>
        </authorList>
    </citation>
    <scope>NUCLEOTIDE SEQUENCE [LARGE SCALE GENOMIC DNA]</scope>
    <source>
        <strain evidence="9 10">ATCC BAA-466</strain>
    </source>
</reference>
<dbReference type="PANTHER" id="PTHR30471:SF3">
    <property type="entry name" value="UPF0758 PROTEIN YEES-RELATED"/>
    <property type="match status" value="1"/>
</dbReference>
<accession>A0A1G7TVJ9</accession>
<dbReference type="InterPro" id="IPR046778">
    <property type="entry name" value="UPF0758_N"/>
</dbReference>
<dbReference type="EMBL" id="FNCK01000007">
    <property type="protein sequence ID" value="SDG39293.1"/>
    <property type="molecule type" value="Genomic_DNA"/>
</dbReference>
<comment type="similarity">
    <text evidence="1 7">Belongs to the UPF0758 family.</text>
</comment>
<dbReference type="SUPFAM" id="SSF102712">
    <property type="entry name" value="JAB1/MPN domain"/>
    <property type="match status" value="1"/>
</dbReference>
<evidence type="ECO:0000256" key="7">
    <source>
        <dbReference type="RuleBase" id="RU003797"/>
    </source>
</evidence>
<dbReference type="NCBIfam" id="TIGR00608">
    <property type="entry name" value="radc"/>
    <property type="match status" value="1"/>
</dbReference>
<dbReference type="Gene3D" id="1.10.150.20">
    <property type="entry name" value="5' to 3' exonuclease, C-terminal subdomain"/>
    <property type="match status" value="1"/>
</dbReference>
<dbReference type="CDD" id="cd08071">
    <property type="entry name" value="MPN_DUF2466"/>
    <property type="match status" value="1"/>
</dbReference>
<dbReference type="InterPro" id="IPR020891">
    <property type="entry name" value="UPF0758_CS"/>
</dbReference>
<dbReference type="Gene3D" id="3.40.140.10">
    <property type="entry name" value="Cytidine Deaminase, domain 2"/>
    <property type="match status" value="1"/>
</dbReference>
<dbReference type="InterPro" id="IPR001405">
    <property type="entry name" value="UPF0758"/>
</dbReference>
<keyword evidence="4" id="KW-0378">Hydrolase</keyword>
<evidence type="ECO:0000313" key="10">
    <source>
        <dbReference type="Proteomes" id="UP000199708"/>
    </source>
</evidence>
<evidence type="ECO:0000313" key="9">
    <source>
        <dbReference type="EMBL" id="SDG39293.1"/>
    </source>
</evidence>
<dbReference type="AlphaFoldDB" id="A0A1G7TVJ9"/>
<dbReference type="InterPro" id="IPR037518">
    <property type="entry name" value="MPN"/>
</dbReference>
<protein>
    <submittedName>
        <fullName evidence="9">DNA repair protein RadC</fullName>
    </submittedName>
</protein>
<evidence type="ECO:0000256" key="2">
    <source>
        <dbReference type="ARBA" id="ARBA00022670"/>
    </source>
</evidence>
<dbReference type="GO" id="GO:0006508">
    <property type="term" value="P:proteolysis"/>
    <property type="evidence" value="ECO:0007669"/>
    <property type="project" value="UniProtKB-KW"/>
</dbReference>
<dbReference type="STRING" id="120956.SAMN05421791_10757"/>
<evidence type="ECO:0000256" key="1">
    <source>
        <dbReference type="ARBA" id="ARBA00010243"/>
    </source>
</evidence>
<evidence type="ECO:0000256" key="5">
    <source>
        <dbReference type="ARBA" id="ARBA00022833"/>
    </source>
</evidence>